<dbReference type="Pfam" id="PF00107">
    <property type="entry name" value="ADH_zinc_N"/>
    <property type="match status" value="1"/>
</dbReference>
<dbReference type="InterPro" id="IPR036291">
    <property type="entry name" value="NAD(P)-bd_dom_sf"/>
</dbReference>
<accession>A0A371P5Q4</accession>
<name>A0A371P5Q4_9BACL</name>
<protein>
    <submittedName>
        <fullName evidence="6">Sorbitol dehydrogenase</fullName>
    </submittedName>
</protein>
<evidence type="ECO:0000259" key="5">
    <source>
        <dbReference type="SMART" id="SM00829"/>
    </source>
</evidence>
<reference evidence="6 7" key="1">
    <citation type="submission" date="2018-08" db="EMBL/GenBank/DDBJ databases">
        <title>Paenibacillus sp. M4BSY-1, whole genome shotgun sequence.</title>
        <authorList>
            <person name="Tuo L."/>
        </authorList>
    </citation>
    <scope>NUCLEOTIDE SEQUENCE [LARGE SCALE GENOMIC DNA]</scope>
    <source>
        <strain evidence="6 7">M4BSY-1</strain>
    </source>
</reference>
<proteinExistence type="inferred from homology"/>
<dbReference type="EMBL" id="QUBQ01000006">
    <property type="protein sequence ID" value="REK71205.1"/>
    <property type="molecule type" value="Genomic_DNA"/>
</dbReference>
<sequence length="346" mass="38043">MRSLVTDGRGNLEIRHIARPLYNEYQALVKLESCGICGTDSKIINGQFKGFDHYPASLGHEGVGRVVELGSKVTSFSFGDRVLLPFMEEAIDGVNSGWGAFSEYAIIGDAQALLVDGKGPGDPQFSEAYYAQQRIPDEISSVDAAMIVTFREVLSAIKRFNFQAGESVVIFGAGPVGLTFTKMAKLLGLGPVVVSVNRDSKIDEAKAVGADYVFNSSTVDIVRELKALFPQGVDQTVDAVGLPEIMNQSMKVVKHNGKICCYGVPKEQKMELDWSQSEYNWSLHFLQWPSKLEESLCHEQILEWMAEGRLIPSDYISDIVHFDDAVEAFAAAKNKSGKKVVITFDK</sequence>
<dbReference type="OrthoDB" id="9806940at2"/>
<dbReference type="SUPFAM" id="SSF51735">
    <property type="entry name" value="NAD(P)-binding Rossmann-fold domains"/>
    <property type="match status" value="1"/>
</dbReference>
<keyword evidence="2 4" id="KW-0862">Zinc</keyword>
<gene>
    <name evidence="6" type="ORF">DX130_22435</name>
</gene>
<evidence type="ECO:0000256" key="4">
    <source>
        <dbReference type="RuleBase" id="RU361277"/>
    </source>
</evidence>
<comment type="cofactor">
    <cofactor evidence="4">
        <name>Zn(2+)</name>
        <dbReference type="ChEBI" id="CHEBI:29105"/>
    </cofactor>
</comment>
<dbReference type="Pfam" id="PF08240">
    <property type="entry name" value="ADH_N"/>
    <property type="match status" value="1"/>
</dbReference>
<evidence type="ECO:0000256" key="1">
    <source>
        <dbReference type="ARBA" id="ARBA00022723"/>
    </source>
</evidence>
<dbReference type="Gene3D" id="3.90.180.10">
    <property type="entry name" value="Medium-chain alcohol dehydrogenases, catalytic domain"/>
    <property type="match status" value="1"/>
</dbReference>
<dbReference type="InterPro" id="IPR020843">
    <property type="entry name" value="ER"/>
</dbReference>
<dbReference type="SUPFAM" id="SSF50129">
    <property type="entry name" value="GroES-like"/>
    <property type="match status" value="1"/>
</dbReference>
<dbReference type="Proteomes" id="UP000261905">
    <property type="component" value="Unassembled WGS sequence"/>
</dbReference>
<dbReference type="InterPro" id="IPR011032">
    <property type="entry name" value="GroES-like_sf"/>
</dbReference>
<comment type="caution">
    <text evidence="6">The sequence shown here is derived from an EMBL/GenBank/DDBJ whole genome shotgun (WGS) entry which is preliminary data.</text>
</comment>
<dbReference type="Gene3D" id="3.40.50.720">
    <property type="entry name" value="NAD(P)-binding Rossmann-like Domain"/>
    <property type="match status" value="1"/>
</dbReference>
<dbReference type="InterPro" id="IPR013149">
    <property type="entry name" value="ADH-like_C"/>
</dbReference>
<dbReference type="InterPro" id="IPR050129">
    <property type="entry name" value="Zn_alcohol_dh"/>
</dbReference>
<dbReference type="GO" id="GO:0008270">
    <property type="term" value="F:zinc ion binding"/>
    <property type="evidence" value="ECO:0007669"/>
    <property type="project" value="InterPro"/>
</dbReference>
<keyword evidence="3" id="KW-0560">Oxidoreductase</keyword>
<evidence type="ECO:0000313" key="6">
    <source>
        <dbReference type="EMBL" id="REK71205.1"/>
    </source>
</evidence>
<dbReference type="PANTHER" id="PTHR43401">
    <property type="entry name" value="L-THREONINE 3-DEHYDROGENASE"/>
    <property type="match status" value="1"/>
</dbReference>
<dbReference type="InterPro" id="IPR002328">
    <property type="entry name" value="ADH_Zn_CS"/>
</dbReference>
<evidence type="ECO:0000313" key="7">
    <source>
        <dbReference type="Proteomes" id="UP000261905"/>
    </source>
</evidence>
<organism evidence="6 7">
    <name type="scientific">Paenibacillus paeoniae</name>
    <dbReference type="NCBI Taxonomy" id="2292705"/>
    <lineage>
        <taxon>Bacteria</taxon>
        <taxon>Bacillati</taxon>
        <taxon>Bacillota</taxon>
        <taxon>Bacilli</taxon>
        <taxon>Bacillales</taxon>
        <taxon>Paenibacillaceae</taxon>
        <taxon>Paenibacillus</taxon>
    </lineage>
</organism>
<dbReference type="InterPro" id="IPR013154">
    <property type="entry name" value="ADH-like_N"/>
</dbReference>
<evidence type="ECO:0000256" key="3">
    <source>
        <dbReference type="ARBA" id="ARBA00023002"/>
    </source>
</evidence>
<keyword evidence="1 4" id="KW-0479">Metal-binding</keyword>
<dbReference type="PROSITE" id="PS00059">
    <property type="entry name" value="ADH_ZINC"/>
    <property type="match status" value="1"/>
</dbReference>
<dbReference type="RefSeq" id="WP_116049195.1">
    <property type="nucleotide sequence ID" value="NZ_QUBQ01000006.1"/>
</dbReference>
<feature type="domain" description="Enoyl reductase (ER)" evidence="5">
    <location>
        <begin position="8"/>
        <end position="341"/>
    </location>
</feature>
<dbReference type="SMART" id="SM00829">
    <property type="entry name" value="PKS_ER"/>
    <property type="match status" value="1"/>
</dbReference>
<dbReference type="PANTHER" id="PTHR43401:SF2">
    <property type="entry name" value="L-THREONINE 3-DEHYDROGENASE"/>
    <property type="match status" value="1"/>
</dbReference>
<dbReference type="AlphaFoldDB" id="A0A371P5Q4"/>
<dbReference type="GO" id="GO:0016491">
    <property type="term" value="F:oxidoreductase activity"/>
    <property type="evidence" value="ECO:0007669"/>
    <property type="project" value="UniProtKB-KW"/>
</dbReference>
<evidence type="ECO:0000256" key="2">
    <source>
        <dbReference type="ARBA" id="ARBA00022833"/>
    </source>
</evidence>
<keyword evidence="7" id="KW-1185">Reference proteome</keyword>
<comment type="similarity">
    <text evidence="4">Belongs to the zinc-containing alcohol dehydrogenase family.</text>
</comment>